<gene>
    <name evidence="2" type="ORF">CRG98_002513</name>
</gene>
<feature type="compositionally biased region" description="Acidic residues" evidence="1">
    <location>
        <begin position="66"/>
        <end position="81"/>
    </location>
</feature>
<proteinExistence type="predicted"/>
<name>A0A2I0L8N8_PUNGR</name>
<keyword evidence="3" id="KW-1185">Reference proteome</keyword>
<organism evidence="2 3">
    <name type="scientific">Punica granatum</name>
    <name type="common">Pomegranate</name>
    <dbReference type="NCBI Taxonomy" id="22663"/>
    <lineage>
        <taxon>Eukaryota</taxon>
        <taxon>Viridiplantae</taxon>
        <taxon>Streptophyta</taxon>
        <taxon>Embryophyta</taxon>
        <taxon>Tracheophyta</taxon>
        <taxon>Spermatophyta</taxon>
        <taxon>Magnoliopsida</taxon>
        <taxon>eudicotyledons</taxon>
        <taxon>Gunneridae</taxon>
        <taxon>Pentapetalae</taxon>
        <taxon>rosids</taxon>
        <taxon>malvids</taxon>
        <taxon>Myrtales</taxon>
        <taxon>Lythraceae</taxon>
        <taxon>Punica</taxon>
    </lineage>
</organism>
<sequence>MEDGAKNDVERAELYVPGKDRVLFRPSGRKSLLGLDVLAKFKREASNNTSGFKVPKERVPSIASTMEEEETPEPIVTDEEGSNGVKVARIANRRYRDVARKEDSYAESTFTEGEYGASTPQSHRSSDAMHSEVSERSVITSQSMKSRSSRSDDKDRHFERRDSEHDDGGNRRSGDRYGRDSRERYGKGRERYQQSYGGEYSYRRSRYDGERQTPGE</sequence>
<dbReference type="STRING" id="22663.A0A2I0L8N8"/>
<evidence type="ECO:0000313" key="2">
    <source>
        <dbReference type="EMBL" id="PKI77010.1"/>
    </source>
</evidence>
<dbReference type="AlphaFoldDB" id="A0A2I0L8N8"/>
<feature type="compositionally biased region" description="Basic and acidic residues" evidence="1">
    <location>
        <begin position="124"/>
        <end position="135"/>
    </location>
</feature>
<dbReference type="Proteomes" id="UP000233551">
    <property type="component" value="Unassembled WGS sequence"/>
</dbReference>
<feature type="compositionally biased region" description="Basic and acidic residues" evidence="1">
    <location>
        <begin position="94"/>
        <end position="104"/>
    </location>
</feature>
<feature type="compositionally biased region" description="Basic and acidic residues" evidence="1">
    <location>
        <begin position="149"/>
        <end position="192"/>
    </location>
</feature>
<protein>
    <submittedName>
        <fullName evidence="2">Uncharacterized protein</fullName>
    </submittedName>
</protein>
<evidence type="ECO:0000313" key="3">
    <source>
        <dbReference type="Proteomes" id="UP000233551"/>
    </source>
</evidence>
<feature type="compositionally biased region" description="Basic and acidic residues" evidence="1">
    <location>
        <begin position="201"/>
        <end position="216"/>
    </location>
</feature>
<dbReference type="EMBL" id="PGOL01000105">
    <property type="protein sequence ID" value="PKI77010.1"/>
    <property type="molecule type" value="Genomic_DNA"/>
</dbReference>
<feature type="region of interest" description="Disordered" evidence="1">
    <location>
        <begin position="47"/>
        <end position="216"/>
    </location>
</feature>
<comment type="caution">
    <text evidence="2">The sequence shown here is derived from an EMBL/GenBank/DDBJ whole genome shotgun (WGS) entry which is preliminary data.</text>
</comment>
<accession>A0A2I0L8N8</accession>
<evidence type="ECO:0000256" key="1">
    <source>
        <dbReference type="SAM" id="MobiDB-lite"/>
    </source>
</evidence>
<reference evidence="2 3" key="1">
    <citation type="submission" date="2017-11" db="EMBL/GenBank/DDBJ databases">
        <title>De-novo sequencing of pomegranate (Punica granatum L.) genome.</title>
        <authorList>
            <person name="Akparov Z."/>
            <person name="Amiraslanov A."/>
            <person name="Hajiyeva S."/>
            <person name="Abbasov M."/>
            <person name="Kaur K."/>
            <person name="Hamwieh A."/>
            <person name="Solovyev V."/>
            <person name="Salamov A."/>
            <person name="Braich B."/>
            <person name="Kosarev P."/>
            <person name="Mahmoud A."/>
            <person name="Hajiyev E."/>
            <person name="Babayeva S."/>
            <person name="Izzatullayeva V."/>
            <person name="Mammadov A."/>
            <person name="Mammadov A."/>
            <person name="Sharifova S."/>
            <person name="Ojaghi J."/>
            <person name="Eynullazada K."/>
            <person name="Bayramov B."/>
            <person name="Abdulazimova A."/>
            <person name="Shahmuradov I."/>
        </authorList>
    </citation>
    <scope>NUCLEOTIDE SEQUENCE [LARGE SCALE GENOMIC DNA]</scope>
    <source>
        <strain evidence="3">cv. AG2017</strain>
        <tissue evidence="2">Leaf</tissue>
    </source>
</reference>